<evidence type="ECO:0000313" key="6">
    <source>
        <dbReference type="EMBL" id="GLI34997.1"/>
    </source>
</evidence>
<dbReference type="InterPro" id="IPR013534">
    <property type="entry name" value="Starch_synth_cat_dom"/>
</dbReference>
<dbReference type="GO" id="GO:0009011">
    <property type="term" value="F:alpha-1,4-glucan glucosyltransferase (ADP-glucose donor) activity"/>
    <property type="evidence" value="ECO:0007669"/>
    <property type="project" value="UniProtKB-EC"/>
</dbReference>
<evidence type="ECO:0000259" key="5">
    <source>
        <dbReference type="Pfam" id="PF08323"/>
    </source>
</evidence>
<dbReference type="PANTHER" id="PTHR45825">
    <property type="entry name" value="GRANULE-BOUND STARCH SYNTHASE 1, CHLOROPLASTIC/AMYLOPLASTIC"/>
    <property type="match status" value="1"/>
</dbReference>
<sequence length="624" mass="70404">MPKKKKKLRIAIAAWEIGRVESGLGVKMGGLGVIIEELPPALVKAAARQGIDLEIEILSPCFAHYDKKLLEKSHPPVPVSILGTTFDFDIYTHVFPDGQKVVYFWDDWQLGWTNSTAIYPDDPQMALRLYASVSQAMAGYIRREKFDTIHLHDYHVGLIPFYLGDEYLRDVPFHFTIHNATYQGIIPLVGGGYASLDRINLPGEKLFHKYFDFFDNLNLMKACMLKVHQAGGRITTVSGDAAGTWGYAAELRQNHTDLWKKAYSQKGSPPGEVFVPNRHLDLFEKIPIAGITNGMSDRNRSDSLPELKAEYLRAVQSKRGPENPIFRNAVTQKEMLARDHHFDPGSLDVKAELKRLLHLEAFGCEPSGDPILLTAVGRLVEQKHLGLVATIVERTLAYDDQAKFVVLASATPGDPKGLADESEFMRLAAWYPDRVYFNNSFNGPLSKLILAGGDFCLIPSRFEPCGLVDYEASLVGNIVIARATGGLTKVKHCGYLYEWLDISDPMGEAIAFFGEIKTAMDNYRNHPAWHRELITRAMTIDYSWDSSAAQYINMYRYGFLFKDWRAQRLEFIDRFIESLKEGKDLFAEFFAPGHKEYADTFDWELRIALDAAKAPKDRPHGKVP</sequence>
<dbReference type="EMBL" id="BSDR01000001">
    <property type="protein sequence ID" value="GLI34997.1"/>
    <property type="molecule type" value="Genomic_DNA"/>
</dbReference>
<evidence type="ECO:0000256" key="1">
    <source>
        <dbReference type="ARBA" id="ARBA00001478"/>
    </source>
</evidence>
<keyword evidence="3" id="KW-0328">Glycosyltransferase</keyword>
<organism evidence="6 7">
    <name type="scientific">Desulforhabdus amnigena</name>
    <dbReference type="NCBI Taxonomy" id="40218"/>
    <lineage>
        <taxon>Bacteria</taxon>
        <taxon>Pseudomonadati</taxon>
        <taxon>Thermodesulfobacteriota</taxon>
        <taxon>Syntrophobacteria</taxon>
        <taxon>Syntrophobacterales</taxon>
        <taxon>Syntrophobacteraceae</taxon>
        <taxon>Desulforhabdus</taxon>
    </lineage>
</organism>
<proteinExistence type="predicted"/>
<dbReference type="Pfam" id="PF08323">
    <property type="entry name" value="Glyco_transf_5"/>
    <property type="match status" value="1"/>
</dbReference>
<evidence type="ECO:0000313" key="7">
    <source>
        <dbReference type="Proteomes" id="UP001144372"/>
    </source>
</evidence>
<dbReference type="PANTHER" id="PTHR45825:SF11">
    <property type="entry name" value="ALPHA AMYLASE DOMAIN-CONTAINING PROTEIN"/>
    <property type="match status" value="1"/>
</dbReference>
<protein>
    <recommendedName>
        <fullName evidence="2">starch synthase</fullName>
        <ecNumber evidence="2">2.4.1.21</ecNumber>
    </recommendedName>
</protein>
<keyword evidence="7" id="KW-1185">Reference proteome</keyword>
<keyword evidence="4" id="KW-0808">Transferase</keyword>
<name>A0A9W6FUA7_9BACT</name>
<dbReference type="Gene3D" id="3.40.50.2000">
    <property type="entry name" value="Glycogen Phosphorylase B"/>
    <property type="match status" value="2"/>
</dbReference>
<comment type="caution">
    <text evidence="6">The sequence shown here is derived from an EMBL/GenBank/DDBJ whole genome shotgun (WGS) entry which is preliminary data.</text>
</comment>
<dbReference type="SUPFAM" id="SSF53756">
    <property type="entry name" value="UDP-Glycosyltransferase/glycogen phosphorylase"/>
    <property type="match status" value="1"/>
</dbReference>
<dbReference type="AlphaFoldDB" id="A0A9W6FUA7"/>
<dbReference type="Proteomes" id="UP001144372">
    <property type="component" value="Unassembled WGS sequence"/>
</dbReference>
<evidence type="ECO:0000256" key="2">
    <source>
        <dbReference type="ARBA" id="ARBA00012588"/>
    </source>
</evidence>
<comment type="catalytic activity">
    <reaction evidence="1">
        <text>[(1-&gt;4)-alpha-D-glucosyl](n) + ADP-alpha-D-glucose = [(1-&gt;4)-alpha-D-glucosyl](n+1) + ADP + H(+)</text>
        <dbReference type="Rhea" id="RHEA:18189"/>
        <dbReference type="Rhea" id="RHEA-COMP:9584"/>
        <dbReference type="Rhea" id="RHEA-COMP:9587"/>
        <dbReference type="ChEBI" id="CHEBI:15378"/>
        <dbReference type="ChEBI" id="CHEBI:15444"/>
        <dbReference type="ChEBI" id="CHEBI:57498"/>
        <dbReference type="ChEBI" id="CHEBI:456216"/>
        <dbReference type="EC" id="2.4.1.21"/>
    </reaction>
</comment>
<gene>
    <name evidence="6" type="ORF">DAMNIGENAA_24300</name>
</gene>
<accession>A0A9W6FUA7</accession>
<evidence type="ECO:0000256" key="3">
    <source>
        <dbReference type="ARBA" id="ARBA00022676"/>
    </source>
</evidence>
<evidence type="ECO:0000256" key="4">
    <source>
        <dbReference type="ARBA" id="ARBA00022679"/>
    </source>
</evidence>
<feature type="domain" description="Starch synthase catalytic" evidence="5">
    <location>
        <begin position="9"/>
        <end position="238"/>
    </location>
</feature>
<dbReference type="EC" id="2.4.1.21" evidence="2"/>
<reference evidence="6" key="1">
    <citation type="submission" date="2022-12" db="EMBL/GenBank/DDBJ databases">
        <title>Reference genome sequencing for broad-spectrum identification of bacterial and archaeal isolates by mass spectrometry.</title>
        <authorList>
            <person name="Sekiguchi Y."/>
            <person name="Tourlousse D.M."/>
        </authorList>
    </citation>
    <scope>NUCLEOTIDE SEQUENCE</scope>
    <source>
        <strain evidence="6">ASRB1</strain>
    </source>
</reference>
<dbReference type="RefSeq" id="WP_281794502.1">
    <property type="nucleotide sequence ID" value="NZ_BSDR01000001.1"/>
</dbReference>